<evidence type="ECO:0000256" key="1">
    <source>
        <dbReference type="ARBA" id="ARBA00004651"/>
    </source>
</evidence>
<dbReference type="InterPro" id="IPR001851">
    <property type="entry name" value="ABC_transp_permease"/>
</dbReference>
<gene>
    <name evidence="7" type="ORF">J2S00_000925</name>
</gene>
<keyword evidence="3 6" id="KW-0812">Transmembrane</keyword>
<evidence type="ECO:0000256" key="6">
    <source>
        <dbReference type="SAM" id="Phobius"/>
    </source>
</evidence>
<dbReference type="InterPro" id="IPR043428">
    <property type="entry name" value="LivM-like"/>
</dbReference>
<evidence type="ECO:0000256" key="4">
    <source>
        <dbReference type="ARBA" id="ARBA00022989"/>
    </source>
</evidence>
<comment type="caution">
    <text evidence="7">The sequence shown here is derived from an EMBL/GenBank/DDBJ whole genome shotgun (WGS) entry which is preliminary data.</text>
</comment>
<dbReference type="EMBL" id="JAUSUQ010000002">
    <property type="protein sequence ID" value="MDQ0338142.1"/>
    <property type="molecule type" value="Genomic_DNA"/>
</dbReference>
<evidence type="ECO:0000256" key="2">
    <source>
        <dbReference type="ARBA" id="ARBA00022475"/>
    </source>
</evidence>
<protein>
    <submittedName>
        <fullName evidence="7">Branched-chain amino acid transport system permease protein</fullName>
    </submittedName>
</protein>
<dbReference type="Pfam" id="PF02653">
    <property type="entry name" value="BPD_transp_2"/>
    <property type="match status" value="1"/>
</dbReference>
<name>A0ABU0CPS0_9BACI</name>
<feature type="transmembrane region" description="Helical" evidence="6">
    <location>
        <begin position="126"/>
        <end position="144"/>
    </location>
</feature>
<proteinExistence type="predicted"/>
<feature type="transmembrane region" description="Helical" evidence="6">
    <location>
        <begin position="283"/>
        <end position="303"/>
    </location>
</feature>
<keyword evidence="2" id="KW-1003">Cell membrane</keyword>
<evidence type="ECO:0000256" key="3">
    <source>
        <dbReference type="ARBA" id="ARBA00022692"/>
    </source>
</evidence>
<dbReference type="PANTHER" id="PTHR30482:SF10">
    <property type="entry name" value="HIGH-AFFINITY BRANCHED-CHAIN AMINO ACID TRANSPORT PROTEIN BRAE"/>
    <property type="match status" value="1"/>
</dbReference>
<evidence type="ECO:0000313" key="7">
    <source>
        <dbReference type="EMBL" id="MDQ0338142.1"/>
    </source>
</evidence>
<accession>A0ABU0CPS0</accession>
<feature type="transmembrane region" description="Helical" evidence="6">
    <location>
        <begin position="62"/>
        <end position="81"/>
    </location>
</feature>
<sequence>MRNKGIILLIIIALAFALVFPQFPFVNNYLLHVSIVIFLHIIFGLSWNLLGGYTGQISFGHAMFLGMGAYTTMILVTQYEINPLTAILLGAVFAVFLALPVGLVLFKLRGPYFALGTLATAEIIRLVALNWSSLTGGGVGILLLNIPPINVGFMEFQLGSKESFYYFTLLFTIITIIVMYWLLRRKEGYYFLSIREDEDASLALGIDTRLYKTYALLISAFFTGISGGIMALVVGIIEPQTVFAVHLSAEMIFVAVIGGIGTIMGPIIGSFILVILTEILYDWVGTAYLILYGLLLMLVILYMPEGVYGWLKRKFLSTFSRKEV</sequence>
<reference evidence="7 8" key="1">
    <citation type="submission" date="2023-07" db="EMBL/GenBank/DDBJ databases">
        <title>Genomic Encyclopedia of Type Strains, Phase IV (KMG-IV): sequencing the most valuable type-strain genomes for metagenomic binning, comparative biology and taxonomic classification.</title>
        <authorList>
            <person name="Goeker M."/>
        </authorList>
    </citation>
    <scope>NUCLEOTIDE SEQUENCE [LARGE SCALE GENOMIC DNA]</scope>
    <source>
        <strain evidence="7 8">DSM 17740</strain>
    </source>
</reference>
<feature type="transmembrane region" description="Helical" evidence="6">
    <location>
        <begin position="164"/>
        <end position="183"/>
    </location>
</feature>
<dbReference type="Proteomes" id="UP001232445">
    <property type="component" value="Unassembled WGS sequence"/>
</dbReference>
<feature type="transmembrane region" description="Helical" evidence="6">
    <location>
        <begin position="252"/>
        <end position="276"/>
    </location>
</feature>
<organism evidence="7 8">
    <name type="scientific">Caldalkalibacillus uzonensis</name>
    <dbReference type="NCBI Taxonomy" id="353224"/>
    <lineage>
        <taxon>Bacteria</taxon>
        <taxon>Bacillati</taxon>
        <taxon>Bacillota</taxon>
        <taxon>Bacilli</taxon>
        <taxon>Bacillales</taxon>
        <taxon>Bacillaceae</taxon>
        <taxon>Caldalkalibacillus</taxon>
    </lineage>
</organism>
<evidence type="ECO:0000256" key="5">
    <source>
        <dbReference type="ARBA" id="ARBA00023136"/>
    </source>
</evidence>
<keyword evidence="5 6" id="KW-0472">Membrane</keyword>
<feature type="transmembrane region" description="Helical" evidence="6">
    <location>
        <begin position="31"/>
        <end position="50"/>
    </location>
</feature>
<dbReference type="CDD" id="cd06581">
    <property type="entry name" value="TM_PBP1_LivM_like"/>
    <property type="match status" value="1"/>
</dbReference>
<dbReference type="RefSeq" id="WP_307336007.1">
    <property type="nucleotide sequence ID" value="NZ_JAUSUQ010000002.1"/>
</dbReference>
<keyword evidence="4 6" id="KW-1133">Transmembrane helix</keyword>
<feature type="transmembrane region" description="Helical" evidence="6">
    <location>
        <begin position="214"/>
        <end position="237"/>
    </location>
</feature>
<feature type="transmembrane region" description="Helical" evidence="6">
    <location>
        <begin position="87"/>
        <end position="106"/>
    </location>
</feature>
<keyword evidence="8" id="KW-1185">Reference proteome</keyword>
<dbReference type="PANTHER" id="PTHR30482">
    <property type="entry name" value="HIGH-AFFINITY BRANCHED-CHAIN AMINO ACID TRANSPORT SYSTEM PERMEASE"/>
    <property type="match status" value="1"/>
</dbReference>
<comment type="subcellular location">
    <subcellularLocation>
        <location evidence="1">Cell membrane</location>
        <topology evidence="1">Multi-pass membrane protein</topology>
    </subcellularLocation>
</comment>
<evidence type="ECO:0000313" key="8">
    <source>
        <dbReference type="Proteomes" id="UP001232445"/>
    </source>
</evidence>